<evidence type="ECO:0000313" key="4">
    <source>
        <dbReference type="Proteomes" id="UP000250321"/>
    </source>
</evidence>
<feature type="transmembrane region" description="Helical" evidence="1">
    <location>
        <begin position="315"/>
        <end position="335"/>
    </location>
</feature>
<evidence type="ECO:0000259" key="2">
    <source>
        <dbReference type="Pfam" id="PF13968"/>
    </source>
</evidence>
<gene>
    <name evidence="3" type="ORF">Pyn_22242</name>
</gene>
<organism evidence="3 4">
    <name type="scientific">Prunus yedoensis var. nudiflora</name>
    <dbReference type="NCBI Taxonomy" id="2094558"/>
    <lineage>
        <taxon>Eukaryota</taxon>
        <taxon>Viridiplantae</taxon>
        <taxon>Streptophyta</taxon>
        <taxon>Embryophyta</taxon>
        <taxon>Tracheophyta</taxon>
        <taxon>Spermatophyta</taxon>
        <taxon>Magnoliopsida</taxon>
        <taxon>eudicotyledons</taxon>
        <taxon>Gunneridae</taxon>
        <taxon>Pentapetalae</taxon>
        <taxon>rosids</taxon>
        <taxon>fabids</taxon>
        <taxon>Rosales</taxon>
        <taxon>Rosaceae</taxon>
        <taxon>Amygdaloideae</taxon>
        <taxon>Amygdaleae</taxon>
        <taxon>Prunus</taxon>
    </lineage>
</organism>
<sequence length="654" mass="75032">MELPIPKEVMKIWDEWNLRGCILLSLALQVFLFFCAPLRQKCRSKLIVVLIWSAYLLSDWVAAVAIGVITKSQGDPCPTKSQGDPCPCDSGKNKDLLAFWASFLLVHLGGPDTITSFALEDNEFWLRHLIQLILQVLAAAYSFYMTLFENKLWFPTILVFVVGTIKFGERTCALYLASLDHFGETVLPEPEPGPDYEEAVEIYSTMRSVEVPTQVELPIRPMHIGNYKNPKFTVDGVLKESLDDVQLLQEAYRFFESFKGLIVGFLLSSKVRERSRDFFLKRTHVSAFQLIEYELSFMYEVLHTKVVVARHKVGYILRLITFCSTIGALMLFALVGKHKFDKFDIALTYALLIGAIILDTLSVLKLICSYWTVIAFNNIWSRSYIGALILKLKRGRWSGLVSKYNMISNCLDELQNGCTLLLLRIKSLEANNRRAAMEASSQRGDWALLQTSNYLKLKWSVGEYQYAESVLLWHIATELYFVKTEQDADNERRKICKLLSDYMFYLLVMQHNMMAPFLGNWHIVFQDTRAEAKRFFFKHSRTDHREACEKINAVEAKFRSAAVKGKSKSVLFDACFLVKQLEKVEADPWKLMSRVWVELLSYASIKCRPIVHAQQPSRGGELLTFTWLLMNHLGLGTQFYELENQAGTKMVAVK</sequence>
<keyword evidence="1" id="KW-0812">Transmembrane</keyword>
<dbReference type="Proteomes" id="UP000250321">
    <property type="component" value="Unassembled WGS sequence"/>
</dbReference>
<feature type="transmembrane region" description="Helical" evidence="1">
    <location>
        <begin position="46"/>
        <end position="69"/>
    </location>
</feature>
<keyword evidence="1" id="KW-1133">Transmembrane helix</keyword>
<keyword evidence="1" id="KW-0472">Membrane</keyword>
<feature type="transmembrane region" description="Helical" evidence="1">
    <location>
        <begin position="347"/>
        <end position="373"/>
    </location>
</feature>
<feature type="domain" description="DUF4220" evidence="2">
    <location>
        <begin position="52"/>
        <end position="408"/>
    </location>
</feature>
<dbReference type="InterPro" id="IPR025315">
    <property type="entry name" value="DUF4220"/>
</dbReference>
<feature type="transmembrane region" description="Helical" evidence="1">
    <location>
        <begin position="152"/>
        <end position="168"/>
    </location>
</feature>
<dbReference type="AlphaFoldDB" id="A0A314YFM0"/>
<accession>A0A314YFM0</accession>
<dbReference type="PANTHER" id="PTHR31325">
    <property type="entry name" value="OS01G0798800 PROTEIN-RELATED"/>
    <property type="match status" value="1"/>
</dbReference>
<proteinExistence type="predicted"/>
<dbReference type="Pfam" id="PF13968">
    <property type="entry name" value="DUF4220"/>
    <property type="match status" value="1"/>
</dbReference>
<reference evidence="3 4" key="1">
    <citation type="submission" date="2018-02" db="EMBL/GenBank/DDBJ databases">
        <title>Draft genome of wild Prunus yedoensis var. nudiflora.</title>
        <authorList>
            <person name="Baek S."/>
            <person name="Kim J.-H."/>
            <person name="Choi K."/>
            <person name="Kim G.-B."/>
            <person name="Cho A."/>
            <person name="Jang H."/>
            <person name="Shin C.-H."/>
            <person name="Yu H.-J."/>
            <person name="Mun J.-H."/>
        </authorList>
    </citation>
    <scope>NUCLEOTIDE SEQUENCE [LARGE SCALE GENOMIC DNA]</scope>
    <source>
        <strain evidence="4">cv. Jeju island</strain>
        <tissue evidence="3">Leaf</tissue>
    </source>
</reference>
<feature type="transmembrane region" description="Helical" evidence="1">
    <location>
        <begin position="97"/>
        <end position="119"/>
    </location>
</feature>
<comment type="caution">
    <text evidence="3">The sequence shown here is derived from an EMBL/GenBank/DDBJ whole genome shotgun (WGS) entry which is preliminary data.</text>
</comment>
<evidence type="ECO:0000256" key="1">
    <source>
        <dbReference type="SAM" id="Phobius"/>
    </source>
</evidence>
<dbReference type="OrthoDB" id="1689146at2759"/>
<name>A0A314YFM0_PRUYE</name>
<feature type="transmembrane region" description="Helical" evidence="1">
    <location>
        <begin position="16"/>
        <end position="34"/>
    </location>
</feature>
<feature type="transmembrane region" description="Helical" evidence="1">
    <location>
        <begin position="126"/>
        <end position="146"/>
    </location>
</feature>
<dbReference type="Pfam" id="PF04578">
    <property type="entry name" value="DUF594"/>
    <property type="match status" value="1"/>
</dbReference>
<evidence type="ECO:0000313" key="3">
    <source>
        <dbReference type="EMBL" id="PQQ05233.1"/>
    </source>
</evidence>
<dbReference type="InterPro" id="IPR007658">
    <property type="entry name" value="DUF594"/>
</dbReference>
<dbReference type="EMBL" id="PJQY01001117">
    <property type="protein sequence ID" value="PQQ05233.1"/>
    <property type="molecule type" value="Genomic_DNA"/>
</dbReference>
<dbReference type="STRING" id="2094558.A0A314YFM0"/>
<feature type="transmembrane region" description="Helical" evidence="1">
    <location>
        <begin position="502"/>
        <end position="524"/>
    </location>
</feature>
<keyword evidence="4" id="KW-1185">Reference proteome</keyword>
<protein>
    <recommendedName>
        <fullName evidence="2">DUF4220 domain-containing protein</fullName>
    </recommendedName>
</protein>